<organism evidence="3 4">
    <name type="scientific">Chlorella ohadii</name>
    <dbReference type="NCBI Taxonomy" id="2649997"/>
    <lineage>
        <taxon>Eukaryota</taxon>
        <taxon>Viridiplantae</taxon>
        <taxon>Chlorophyta</taxon>
        <taxon>core chlorophytes</taxon>
        <taxon>Trebouxiophyceae</taxon>
        <taxon>Chlorellales</taxon>
        <taxon>Chlorellaceae</taxon>
        <taxon>Chlorella clade</taxon>
        <taxon>Chlorella</taxon>
    </lineage>
</organism>
<name>A0AAD5DSN5_9CHLO</name>
<dbReference type="Proteomes" id="UP001205105">
    <property type="component" value="Unassembled WGS sequence"/>
</dbReference>
<feature type="domain" description="CBM20" evidence="2">
    <location>
        <begin position="6"/>
        <end position="51"/>
    </location>
</feature>
<protein>
    <recommendedName>
        <fullName evidence="2">CBM20 domain-containing protein</fullName>
    </recommendedName>
</protein>
<comment type="caution">
    <text evidence="3">The sequence shown here is derived from an EMBL/GenBank/DDBJ whole genome shotgun (WGS) entry which is preliminary data.</text>
</comment>
<evidence type="ECO:0000259" key="2">
    <source>
        <dbReference type="Pfam" id="PF00686"/>
    </source>
</evidence>
<dbReference type="GO" id="GO:2001070">
    <property type="term" value="F:starch binding"/>
    <property type="evidence" value="ECO:0007669"/>
    <property type="project" value="InterPro"/>
</dbReference>
<dbReference type="InterPro" id="IPR013783">
    <property type="entry name" value="Ig-like_fold"/>
</dbReference>
<sequence>MVWQEGDSWAVEVALPAGQHAFKLVVMRADGCCYWEDGPDRELEVPEGAAAVAAAARTGIRVSCRFGDATDTDISLASAAALDAAAPKVLAAELASYAVEASPVAASQRPGATGPGGNGSVSEPALARAARLLEPNSERASTAELNMQLA</sequence>
<dbReference type="Pfam" id="PF00686">
    <property type="entry name" value="CBM_20"/>
    <property type="match status" value="1"/>
</dbReference>
<gene>
    <name evidence="3" type="ORF">COHA_004614</name>
</gene>
<dbReference type="EMBL" id="JADXDR010000060">
    <property type="protein sequence ID" value="KAI7841748.1"/>
    <property type="molecule type" value="Genomic_DNA"/>
</dbReference>
<accession>A0AAD5DSN5</accession>
<dbReference type="Gene3D" id="2.60.40.10">
    <property type="entry name" value="Immunoglobulins"/>
    <property type="match status" value="1"/>
</dbReference>
<feature type="region of interest" description="Disordered" evidence="1">
    <location>
        <begin position="105"/>
        <end position="125"/>
    </location>
</feature>
<dbReference type="AlphaFoldDB" id="A0AAD5DSN5"/>
<dbReference type="InterPro" id="IPR013784">
    <property type="entry name" value="Carb-bd-like_fold"/>
</dbReference>
<keyword evidence="4" id="KW-1185">Reference proteome</keyword>
<evidence type="ECO:0000313" key="4">
    <source>
        <dbReference type="Proteomes" id="UP001205105"/>
    </source>
</evidence>
<reference evidence="3" key="1">
    <citation type="submission" date="2020-11" db="EMBL/GenBank/DDBJ databases">
        <title>Chlorella ohadii genome sequencing and assembly.</title>
        <authorList>
            <person name="Murik O."/>
            <person name="Treves H."/>
            <person name="Kedem I."/>
            <person name="Shotland Y."/>
            <person name="Kaplan A."/>
        </authorList>
    </citation>
    <scope>NUCLEOTIDE SEQUENCE</scope>
    <source>
        <strain evidence="3">1</strain>
    </source>
</reference>
<proteinExistence type="predicted"/>
<dbReference type="InterPro" id="IPR002044">
    <property type="entry name" value="CBM20"/>
</dbReference>
<evidence type="ECO:0000256" key="1">
    <source>
        <dbReference type="SAM" id="MobiDB-lite"/>
    </source>
</evidence>
<dbReference type="SUPFAM" id="SSF49452">
    <property type="entry name" value="Starch-binding domain-like"/>
    <property type="match status" value="1"/>
</dbReference>
<evidence type="ECO:0000313" key="3">
    <source>
        <dbReference type="EMBL" id="KAI7841748.1"/>
    </source>
</evidence>